<evidence type="ECO:0008006" key="4">
    <source>
        <dbReference type="Google" id="ProtNLM"/>
    </source>
</evidence>
<dbReference type="AlphaFoldDB" id="A0AAN6S1B1"/>
<protein>
    <recommendedName>
        <fullName evidence="4">SET domain-containing protein</fullName>
    </recommendedName>
</protein>
<dbReference type="EMBL" id="MU853871">
    <property type="protein sequence ID" value="KAK3936815.1"/>
    <property type="molecule type" value="Genomic_DNA"/>
</dbReference>
<organism evidence="2 3">
    <name type="scientific">Diplogelasinospora grovesii</name>
    <dbReference type="NCBI Taxonomy" id="303347"/>
    <lineage>
        <taxon>Eukaryota</taxon>
        <taxon>Fungi</taxon>
        <taxon>Dikarya</taxon>
        <taxon>Ascomycota</taxon>
        <taxon>Pezizomycotina</taxon>
        <taxon>Sordariomycetes</taxon>
        <taxon>Sordariomycetidae</taxon>
        <taxon>Sordariales</taxon>
        <taxon>Diplogelasinosporaceae</taxon>
        <taxon>Diplogelasinospora</taxon>
    </lineage>
</organism>
<dbReference type="InterPro" id="IPR046341">
    <property type="entry name" value="SET_dom_sf"/>
</dbReference>
<evidence type="ECO:0000256" key="1">
    <source>
        <dbReference type="SAM" id="SignalP"/>
    </source>
</evidence>
<evidence type="ECO:0000313" key="3">
    <source>
        <dbReference type="Proteomes" id="UP001303473"/>
    </source>
</evidence>
<sequence>MLISNLILLGILSAAAANDAQEEKKSAWVQAPICRRAGAEEYCAYAHVTFNHGEGISLITTSARLAKLASQPPFSTTPYSHHPLQAPNSTMNLYRDVETPGKGIGLISTAPLRTGTRVMAKTPAIMVDDRAFKGLRQNDLSIILYQAAQLLPTTHRERFLNLTTGTDGRIKYSQRTRFRTPVADGDGDFQSCFTEASRLNHDCRPNLGYYFHASTPRPPGIRNDRISQMSHLRKILDDRSPPSAAAALQGARATPEMAELLITLMELEGLHVRIDEAYYRAALEFNGVGDALKAIKYARLCLDRGLVLRGPDRPFIISMKELIRAPTGHWSWKFRIPT</sequence>
<dbReference type="PANTHER" id="PTHR47332">
    <property type="entry name" value="SET DOMAIN-CONTAINING PROTEIN 5"/>
    <property type="match status" value="1"/>
</dbReference>
<proteinExistence type="predicted"/>
<keyword evidence="1" id="KW-0732">Signal</keyword>
<feature type="signal peptide" evidence="1">
    <location>
        <begin position="1"/>
        <end position="17"/>
    </location>
</feature>
<keyword evidence="3" id="KW-1185">Reference proteome</keyword>
<dbReference type="InterPro" id="IPR053185">
    <property type="entry name" value="SET_domain_protein"/>
</dbReference>
<gene>
    <name evidence="2" type="ORF">QBC46DRAFT_418037</name>
</gene>
<dbReference type="Gene3D" id="2.170.270.10">
    <property type="entry name" value="SET domain"/>
    <property type="match status" value="1"/>
</dbReference>
<dbReference type="PANTHER" id="PTHR47332:SF6">
    <property type="entry name" value="SET DOMAIN-CONTAINING PROTEIN"/>
    <property type="match status" value="1"/>
</dbReference>
<reference evidence="3" key="1">
    <citation type="journal article" date="2023" name="Mol. Phylogenet. Evol.">
        <title>Genome-scale phylogeny and comparative genomics of the fungal order Sordariales.</title>
        <authorList>
            <person name="Hensen N."/>
            <person name="Bonometti L."/>
            <person name="Westerberg I."/>
            <person name="Brannstrom I.O."/>
            <person name="Guillou S."/>
            <person name="Cros-Aarteil S."/>
            <person name="Calhoun S."/>
            <person name="Haridas S."/>
            <person name="Kuo A."/>
            <person name="Mondo S."/>
            <person name="Pangilinan J."/>
            <person name="Riley R."/>
            <person name="LaButti K."/>
            <person name="Andreopoulos B."/>
            <person name="Lipzen A."/>
            <person name="Chen C."/>
            <person name="Yan M."/>
            <person name="Daum C."/>
            <person name="Ng V."/>
            <person name="Clum A."/>
            <person name="Steindorff A."/>
            <person name="Ohm R.A."/>
            <person name="Martin F."/>
            <person name="Silar P."/>
            <person name="Natvig D.O."/>
            <person name="Lalanne C."/>
            <person name="Gautier V."/>
            <person name="Ament-Velasquez S.L."/>
            <person name="Kruys A."/>
            <person name="Hutchinson M.I."/>
            <person name="Powell A.J."/>
            <person name="Barry K."/>
            <person name="Miller A.N."/>
            <person name="Grigoriev I.V."/>
            <person name="Debuchy R."/>
            <person name="Gladieux P."/>
            <person name="Hiltunen Thoren M."/>
            <person name="Johannesson H."/>
        </authorList>
    </citation>
    <scope>NUCLEOTIDE SEQUENCE [LARGE SCALE GENOMIC DNA]</scope>
    <source>
        <strain evidence="3">CBS 340.73</strain>
    </source>
</reference>
<dbReference type="Proteomes" id="UP001303473">
    <property type="component" value="Unassembled WGS sequence"/>
</dbReference>
<name>A0AAN6S1B1_9PEZI</name>
<feature type="chain" id="PRO_5042958456" description="SET domain-containing protein" evidence="1">
    <location>
        <begin position="18"/>
        <end position="338"/>
    </location>
</feature>
<evidence type="ECO:0000313" key="2">
    <source>
        <dbReference type="EMBL" id="KAK3936815.1"/>
    </source>
</evidence>
<dbReference type="SUPFAM" id="SSF82199">
    <property type="entry name" value="SET domain"/>
    <property type="match status" value="1"/>
</dbReference>
<comment type="caution">
    <text evidence="2">The sequence shown here is derived from an EMBL/GenBank/DDBJ whole genome shotgun (WGS) entry which is preliminary data.</text>
</comment>
<accession>A0AAN6S1B1</accession>